<proteinExistence type="predicted"/>
<gene>
    <name evidence="2" type="ORF">CHARACLAT_012120</name>
</gene>
<organism evidence="2 3">
    <name type="scientific">Characodon lateralis</name>
    <dbReference type="NCBI Taxonomy" id="208331"/>
    <lineage>
        <taxon>Eukaryota</taxon>
        <taxon>Metazoa</taxon>
        <taxon>Chordata</taxon>
        <taxon>Craniata</taxon>
        <taxon>Vertebrata</taxon>
        <taxon>Euteleostomi</taxon>
        <taxon>Actinopterygii</taxon>
        <taxon>Neopterygii</taxon>
        <taxon>Teleostei</taxon>
        <taxon>Neoteleostei</taxon>
        <taxon>Acanthomorphata</taxon>
        <taxon>Ovalentaria</taxon>
        <taxon>Atherinomorphae</taxon>
        <taxon>Cyprinodontiformes</taxon>
        <taxon>Goodeidae</taxon>
        <taxon>Characodon</taxon>
    </lineage>
</organism>
<dbReference type="Proteomes" id="UP001352852">
    <property type="component" value="Unassembled WGS sequence"/>
</dbReference>
<evidence type="ECO:0000313" key="3">
    <source>
        <dbReference type="Proteomes" id="UP001352852"/>
    </source>
</evidence>
<name>A0ABU7D652_9TELE</name>
<sequence>MKPETASIQRVTVDYGGKMKRNGPLGRDVNQHPSVDDQLPVGNTGCFLTSAHTRTQTYNERNQIFHFSLPGKLLPLGSTTSNFHLPGYIYHPASLSITTPVPFKLPIYPTQKARTLRLHLVPFNL</sequence>
<comment type="caution">
    <text evidence="2">The sequence shown here is derived from an EMBL/GenBank/DDBJ whole genome shotgun (WGS) entry which is preliminary data.</text>
</comment>
<feature type="region of interest" description="Disordered" evidence="1">
    <location>
        <begin position="16"/>
        <end position="36"/>
    </location>
</feature>
<evidence type="ECO:0000313" key="2">
    <source>
        <dbReference type="EMBL" id="MED6270606.1"/>
    </source>
</evidence>
<dbReference type="EMBL" id="JAHUTJ010017225">
    <property type="protein sequence ID" value="MED6270606.1"/>
    <property type="molecule type" value="Genomic_DNA"/>
</dbReference>
<keyword evidence="3" id="KW-1185">Reference proteome</keyword>
<accession>A0ABU7D652</accession>
<protein>
    <submittedName>
        <fullName evidence="2">Uncharacterized protein</fullName>
    </submittedName>
</protein>
<evidence type="ECO:0000256" key="1">
    <source>
        <dbReference type="SAM" id="MobiDB-lite"/>
    </source>
</evidence>
<reference evidence="2 3" key="1">
    <citation type="submission" date="2021-06" db="EMBL/GenBank/DDBJ databases">
        <authorList>
            <person name="Palmer J.M."/>
        </authorList>
    </citation>
    <scope>NUCLEOTIDE SEQUENCE [LARGE SCALE GENOMIC DNA]</scope>
    <source>
        <strain evidence="2 3">CL_MEX2019</strain>
        <tissue evidence="2">Muscle</tissue>
    </source>
</reference>